<keyword evidence="9" id="KW-0653">Protein transport</keyword>
<evidence type="ECO:0000256" key="13">
    <source>
        <dbReference type="PIRNR" id="PIRNR038074"/>
    </source>
</evidence>
<keyword evidence="5" id="KW-0812">Transmembrane</keyword>
<dbReference type="InterPro" id="IPR006845">
    <property type="entry name" value="Pex_N"/>
</dbReference>
<dbReference type="PANTHER" id="PTHR12888">
    <property type="entry name" value="PEROXISOME ASSEMBLY PROTEIN 12 PEROXIN-12"/>
    <property type="match status" value="1"/>
</dbReference>
<name>A0ABD0JY85_9CAEN</name>
<organism evidence="15 16">
    <name type="scientific">Batillaria attramentaria</name>
    <dbReference type="NCBI Taxonomy" id="370345"/>
    <lineage>
        <taxon>Eukaryota</taxon>
        <taxon>Metazoa</taxon>
        <taxon>Spiralia</taxon>
        <taxon>Lophotrochozoa</taxon>
        <taxon>Mollusca</taxon>
        <taxon>Gastropoda</taxon>
        <taxon>Caenogastropoda</taxon>
        <taxon>Sorbeoconcha</taxon>
        <taxon>Cerithioidea</taxon>
        <taxon>Batillariidae</taxon>
        <taxon>Batillaria</taxon>
    </lineage>
</organism>
<keyword evidence="6" id="KW-0479">Metal-binding</keyword>
<keyword evidence="11 13" id="KW-0472">Membrane</keyword>
<sequence>MAEHAAHLTSATDADRPSIFEVLAQDSLMTTIRPAGKHAARVLAETRPERFGWLLRWYDEVYTVLDFLVQHHYLHTYNASFSENFYDLKRVPSGEEKAADQLSTKLRWRSLACLVFLPYLKYKLDQTFEDLKHREDTLPTRGNVSLRVQFYKAFLAVYPYLHMVWEGTALWHMLSYAFQRCRWHSLLLRLSGTELRHCTSEDMSDSSEMAWSEARPLGWLGTMGGKMLKGAATTVSTGLTVGVFFLQFLDWWYNSDASAPSLTALPTPDPPQRDSVEMSKPNTCPICGRLRTNEQLYRSHGKMCFVFHAVVMLNINIAKDVGSCRKSCAKFFLRRPEKCRLYM</sequence>
<dbReference type="Pfam" id="PF04757">
    <property type="entry name" value="Pex2_Pex12"/>
    <property type="match status" value="1"/>
</dbReference>
<comment type="similarity">
    <text evidence="3 13">Belongs to the pex2/pex10/pex12 family.</text>
</comment>
<evidence type="ECO:0000256" key="8">
    <source>
        <dbReference type="ARBA" id="ARBA00022833"/>
    </source>
</evidence>
<evidence type="ECO:0000256" key="12">
    <source>
        <dbReference type="ARBA" id="ARBA00023140"/>
    </source>
</evidence>
<keyword evidence="7" id="KW-0863">Zinc-finger</keyword>
<dbReference type="AlphaFoldDB" id="A0ABD0JY85"/>
<dbReference type="InterPro" id="IPR017375">
    <property type="entry name" value="PEX12"/>
</dbReference>
<evidence type="ECO:0000256" key="11">
    <source>
        <dbReference type="ARBA" id="ARBA00023136"/>
    </source>
</evidence>
<comment type="caution">
    <text evidence="15">The sequence shown here is derived from an EMBL/GenBank/DDBJ whole genome shotgun (WGS) entry which is preliminary data.</text>
</comment>
<keyword evidence="10" id="KW-1133">Transmembrane helix</keyword>
<evidence type="ECO:0000313" key="15">
    <source>
        <dbReference type="EMBL" id="KAK7479967.1"/>
    </source>
</evidence>
<comment type="pathway">
    <text evidence="2">Protein modification; protein ubiquitination.</text>
</comment>
<dbReference type="PANTHER" id="PTHR12888:SF0">
    <property type="entry name" value="PEROXISOME ASSEMBLY PROTEIN 12"/>
    <property type="match status" value="1"/>
</dbReference>
<comment type="subcellular location">
    <subcellularLocation>
        <location evidence="1">Peroxisome membrane</location>
        <topology evidence="1">Multi-pass membrane protein</topology>
    </subcellularLocation>
</comment>
<dbReference type="GO" id="GO:0016558">
    <property type="term" value="P:protein import into peroxisome matrix"/>
    <property type="evidence" value="ECO:0007669"/>
    <property type="project" value="UniProtKB-UniRule"/>
</dbReference>
<comment type="function">
    <text evidence="13">Component of a retrotranslocation channel required for peroxisome organization by mediating export of the PEX5 receptor from peroxisomes to the cytosol, thereby promoting PEX5 recycling.</text>
</comment>
<keyword evidence="4" id="KW-0813">Transport</keyword>
<keyword evidence="8" id="KW-0862">Zinc</keyword>
<evidence type="ECO:0000313" key="16">
    <source>
        <dbReference type="Proteomes" id="UP001519460"/>
    </source>
</evidence>
<evidence type="ECO:0000256" key="1">
    <source>
        <dbReference type="ARBA" id="ARBA00004585"/>
    </source>
</evidence>
<proteinExistence type="inferred from homology"/>
<keyword evidence="16" id="KW-1185">Reference proteome</keyword>
<evidence type="ECO:0000256" key="4">
    <source>
        <dbReference type="ARBA" id="ARBA00022448"/>
    </source>
</evidence>
<gene>
    <name evidence="15" type="ORF">BaRGS_00028794</name>
</gene>
<feature type="domain" description="Pex N-terminal" evidence="14">
    <location>
        <begin position="26"/>
        <end position="255"/>
    </location>
</feature>
<evidence type="ECO:0000259" key="14">
    <source>
        <dbReference type="Pfam" id="PF04757"/>
    </source>
</evidence>
<evidence type="ECO:0000256" key="7">
    <source>
        <dbReference type="ARBA" id="ARBA00022771"/>
    </source>
</evidence>
<dbReference type="GO" id="GO:0008270">
    <property type="term" value="F:zinc ion binding"/>
    <property type="evidence" value="ECO:0007669"/>
    <property type="project" value="UniProtKB-KW"/>
</dbReference>
<keyword evidence="12 13" id="KW-0576">Peroxisome</keyword>
<evidence type="ECO:0000256" key="3">
    <source>
        <dbReference type="ARBA" id="ARBA00008704"/>
    </source>
</evidence>
<dbReference type="PIRSF" id="PIRSF038074">
    <property type="entry name" value="Peroxisome_assembly_p12"/>
    <property type="match status" value="1"/>
</dbReference>
<dbReference type="GO" id="GO:0005778">
    <property type="term" value="C:peroxisomal membrane"/>
    <property type="evidence" value="ECO:0007669"/>
    <property type="project" value="UniProtKB-SubCell"/>
</dbReference>
<dbReference type="Proteomes" id="UP001519460">
    <property type="component" value="Unassembled WGS sequence"/>
</dbReference>
<accession>A0ABD0JY85</accession>
<evidence type="ECO:0000256" key="10">
    <source>
        <dbReference type="ARBA" id="ARBA00022989"/>
    </source>
</evidence>
<evidence type="ECO:0000256" key="5">
    <source>
        <dbReference type="ARBA" id="ARBA00022692"/>
    </source>
</evidence>
<protein>
    <recommendedName>
        <fullName evidence="13">Peroxisome assembly protein 12</fullName>
    </recommendedName>
    <alternativeName>
        <fullName evidence="13">Peroxin-12</fullName>
    </alternativeName>
</protein>
<evidence type="ECO:0000256" key="2">
    <source>
        <dbReference type="ARBA" id="ARBA00004906"/>
    </source>
</evidence>
<evidence type="ECO:0000256" key="9">
    <source>
        <dbReference type="ARBA" id="ARBA00022927"/>
    </source>
</evidence>
<reference evidence="15 16" key="1">
    <citation type="journal article" date="2023" name="Sci. Data">
        <title>Genome assembly of the Korean intertidal mud-creeper Batillaria attramentaria.</title>
        <authorList>
            <person name="Patra A.K."/>
            <person name="Ho P.T."/>
            <person name="Jun S."/>
            <person name="Lee S.J."/>
            <person name="Kim Y."/>
            <person name="Won Y.J."/>
        </authorList>
    </citation>
    <scope>NUCLEOTIDE SEQUENCE [LARGE SCALE GENOMIC DNA]</scope>
    <source>
        <strain evidence="15">Wonlab-2016</strain>
    </source>
</reference>
<evidence type="ECO:0000256" key="6">
    <source>
        <dbReference type="ARBA" id="ARBA00022723"/>
    </source>
</evidence>
<dbReference type="EMBL" id="JACVVK020000291">
    <property type="protein sequence ID" value="KAK7479967.1"/>
    <property type="molecule type" value="Genomic_DNA"/>
</dbReference>